<dbReference type="InterPro" id="IPR001962">
    <property type="entry name" value="Asn_synthase"/>
</dbReference>
<name>A0A813JZD6_POLGL</name>
<evidence type="ECO:0000256" key="3">
    <source>
        <dbReference type="ARBA" id="ARBA00022962"/>
    </source>
</evidence>
<evidence type="ECO:0000256" key="2">
    <source>
        <dbReference type="ARBA" id="ARBA00022888"/>
    </source>
</evidence>
<sequence>ARDGVQLVLSGLGSEEVFAGYQRHVRACTDGDEATARDRTLGLAQMWHRDLQRDFSLAALAGVEIRYPFLDADLAHAALHLPAAAFPCRDGTGGVSGEELAADGGKGALRAVARHAGAPALIYQRRKRAAQYGSRFHQAIQMLANRASPGALLPGPRQFRQANYVMAVPGASTGPLALLFTSGKDSVQAFCIHRSGHYRFACVVAPTWAEDEARSQAGFKTAQAFAAAVGLPLLCERAPIGAGAAAGYEVAGLVGVPGP</sequence>
<accession>A0A813JZD6</accession>
<dbReference type="SUPFAM" id="SSF52402">
    <property type="entry name" value="Adenine nucleotide alpha hydrolases-like"/>
    <property type="match status" value="1"/>
</dbReference>
<dbReference type="Proteomes" id="UP000626109">
    <property type="component" value="Unassembled WGS sequence"/>
</dbReference>
<proteinExistence type="predicted"/>
<dbReference type="CDD" id="cd01991">
    <property type="entry name" value="Asn_synthase_B_C"/>
    <property type="match status" value="1"/>
</dbReference>
<evidence type="ECO:0000313" key="5">
    <source>
        <dbReference type="EMBL" id="CAE8692986.1"/>
    </source>
</evidence>
<reference evidence="5" key="1">
    <citation type="submission" date="2021-02" db="EMBL/GenBank/DDBJ databases">
        <authorList>
            <person name="Dougan E. K."/>
            <person name="Rhodes N."/>
            <person name="Thang M."/>
            <person name="Chan C."/>
        </authorList>
    </citation>
    <scope>NUCLEOTIDE SEQUENCE</scope>
</reference>
<feature type="non-terminal residue" evidence="5">
    <location>
        <position position="259"/>
    </location>
</feature>
<evidence type="ECO:0000313" key="6">
    <source>
        <dbReference type="Proteomes" id="UP000626109"/>
    </source>
</evidence>
<comment type="caution">
    <text evidence="5">The sequence shown here is derived from an EMBL/GenBank/DDBJ whole genome shotgun (WGS) entry which is preliminary data.</text>
</comment>
<dbReference type="InterPro" id="IPR051857">
    <property type="entry name" value="Asn_synthetase_domain"/>
</dbReference>
<dbReference type="PANTHER" id="PTHR45937:SF1">
    <property type="entry name" value="ASPARAGINE SYNTHETASE DOMAIN-CONTAINING PROTEIN 1"/>
    <property type="match status" value="1"/>
</dbReference>
<dbReference type="AlphaFoldDB" id="A0A813JZD6"/>
<dbReference type="EMBL" id="CAJNNW010027751">
    <property type="protein sequence ID" value="CAE8692986.1"/>
    <property type="molecule type" value="Genomic_DNA"/>
</dbReference>
<dbReference type="PANTHER" id="PTHR45937">
    <property type="entry name" value="ASPARAGINE SYNTHETASE DOMAIN-CONTAINING PROTEIN 1"/>
    <property type="match status" value="1"/>
</dbReference>
<keyword evidence="1" id="KW-0028">Amino-acid biosynthesis</keyword>
<evidence type="ECO:0000256" key="1">
    <source>
        <dbReference type="ARBA" id="ARBA00022605"/>
    </source>
</evidence>
<dbReference type="GO" id="GO:0006529">
    <property type="term" value="P:asparagine biosynthetic process"/>
    <property type="evidence" value="ECO:0007669"/>
    <property type="project" value="UniProtKB-KW"/>
</dbReference>
<dbReference type="Gene3D" id="3.40.50.620">
    <property type="entry name" value="HUPs"/>
    <property type="match status" value="1"/>
</dbReference>
<feature type="domain" description="Asparagine synthetase" evidence="4">
    <location>
        <begin position="38"/>
        <end position="137"/>
    </location>
</feature>
<dbReference type="Pfam" id="PF00733">
    <property type="entry name" value="Asn_synthase"/>
    <property type="match status" value="1"/>
</dbReference>
<keyword evidence="2" id="KW-0061">Asparagine biosynthesis</keyword>
<gene>
    <name evidence="5" type="ORF">PGLA2088_LOCUS28140</name>
</gene>
<dbReference type="InterPro" id="IPR014729">
    <property type="entry name" value="Rossmann-like_a/b/a_fold"/>
</dbReference>
<keyword evidence="3" id="KW-0315">Glutamine amidotransferase</keyword>
<evidence type="ECO:0000259" key="4">
    <source>
        <dbReference type="Pfam" id="PF00733"/>
    </source>
</evidence>
<feature type="non-terminal residue" evidence="5">
    <location>
        <position position="1"/>
    </location>
</feature>
<protein>
    <recommendedName>
        <fullName evidence="4">Asparagine synthetase domain-containing protein</fullName>
    </recommendedName>
</protein>
<organism evidence="5 6">
    <name type="scientific">Polarella glacialis</name>
    <name type="common">Dinoflagellate</name>
    <dbReference type="NCBI Taxonomy" id="89957"/>
    <lineage>
        <taxon>Eukaryota</taxon>
        <taxon>Sar</taxon>
        <taxon>Alveolata</taxon>
        <taxon>Dinophyceae</taxon>
        <taxon>Suessiales</taxon>
        <taxon>Suessiaceae</taxon>
        <taxon>Polarella</taxon>
    </lineage>
</organism>
<dbReference type="GO" id="GO:0004066">
    <property type="term" value="F:asparagine synthase (glutamine-hydrolyzing) activity"/>
    <property type="evidence" value="ECO:0007669"/>
    <property type="project" value="InterPro"/>
</dbReference>